<comment type="caution">
    <text evidence="2">The sequence shown here is derived from an EMBL/GenBank/DDBJ whole genome shotgun (WGS) entry which is preliminary data.</text>
</comment>
<evidence type="ECO:0000313" key="3">
    <source>
        <dbReference type="Proteomes" id="UP000030321"/>
    </source>
</evidence>
<proteinExistence type="predicted"/>
<dbReference type="InterPro" id="IPR004676">
    <property type="entry name" value="Cd-R_transporter"/>
</dbReference>
<feature type="transmembrane region" description="Helical" evidence="1">
    <location>
        <begin position="71"/>
        <end position="88"/>
    </location>
</feature>
<feature type="transmembrane region" description="Helical" evidence="1">
    <location>
        <begin position="6"/>
        <end position="30"/>
    </location>
</feature>
<accession>A0A0A1VQD7</accession>
<gene>
    <name evidence="2" type="ORF">N44_00208</name>
</gene>
<evidence type="ECO:0000313" key="2">
    <source>
        <dbReference type="EMBL" id="GAL91920.1"/>
    </source>
</evidence>
<dbReference type="Pfam" id="PF03596">
    <property type="entry name" value="Cad"/>
    <property type="match status" value="1"/>
</dbReference>
<organism evidence="2 3">
    <name type="scientific">Microcystis aeruginosa NIES-44</name>
    <dbReference type="NCBI Taxonomy" id="449439"/>
    <lineage>
        <taxon>Bacteria</taxon>
        <taxon>Bacillati</taxon>
        <taxon>Cyanobacteriota</taxon>
        <taxon>Cyanophyceae</taxon>
        <taxon>Oscillatoriophycideae</taxon>
        <taxon>Chroococcales</taxon>
        <taxon>Microcystaceae</taxon>
        <taxon>Microcystis</taxon>
    </lineage>
</organism>
<name>A0A0A1VQD7_MICAE</name>
<dbReference type="EMBL" id="BBPA01000015">
    <property type="protein sequence ID" value="GAL91920.1"/>
    <property type="molecule type" value="Genomic_DNA"/>
</dbReference>
<dbReference type="Proteomes" id="UP000030321">
    <property type="component" value="Unassembled WGS sequence"/>
</dbReference>
<reference evidence="3" key="1">
    <citation type="journal article" date="2015" name="Genome">
        <title>Whole Genome Sequence of the Non-Microcystin-Producing Microcystis aeruginosa Strain NIES-44.</title>
        <authorList>
            <person name="Okano K."/>
            <person name="Miyata N."/>
            <person name="Ozaki Y."/>
        </authorList>
    </citation>
    <scope>NUCLEOTIDE SEQUENCE [LARGE SCALE GENOMIC DNA]</scope>
    <source>
        <strain evidence="3">NIES-44</strain>
    </source>
</reference>
<sequence>MNWLVALLITSVTSFVATNLDDLMVLMLFFSRLNANFRPRHLIVGQYLGFTLILLASSLGLLFGLLVSKEWIGLLGFIPLIIGIKQLLSRENEDYIQEVREDVNYSKNRSFLPRFPSQTYYVAAVTVANGGDNIGIYTSLFANNSPMHVLIIMIVFYLMMGIWCVLAYFLITHPRIAKVVTNYGHKISPFIYIVLGIYILIDSRSYRLFLMS</sequence>
<feature type="transmembrane region" description="Helical" evidence="1">
    <location>
        <begin position="149"/>
        <end position="171"/>
    </location>
</feature>
<feature type="transmembrane region" description="Helical" evidence="1">
    <location>
        <begin position="42"/>
        <end position="65"/>
    </location>
</feature>
<keyword evidence="1" id="KW-0472">Membrane</keyword>
<protein>
    <submittedName>
        <fullName evidence="2">Cadmium resistance transporter</fullName>
    </submittedName>
</protein>
<keyword evidence="1" id="KW-1133">Transmembrane helix</keyword>
<dbReference type="RefSeq" id="WP_045357395.1">
    <property type="nucleotide sequence ID" value="NZ_BBPA01000015.1"/>
</dbReference>
<feature type="transmembrane region" description="Helical" evidence="1">
    <location>
        <begin position="183"/>
        <end position="201"/>
    </location>
</feature>
<evidence type="ECO:0000256" key="1">
    <source>
        <dbReference type="SAM" id="Phobius"/>
    </source>
</evidence>
<dbReference type="AlphaFoldDB" id="A0A0A1VQD7"/>
<keyword evidence="1" id="KW-0812">Transmembrane</keyword>